<dbReference type="HOGENOM" id="CLU_2264751_0_0_1"/>
<sequence length="103" mass="11348">MPDSDIKLETVNHMLAGPDATSICLTFGFCELSRLANILNKFQAEPDEATLDPRSCCLFTHSSKKTRQFYSHPDSDNPALSVGLGIYASFETCSVCVYGWIHA</sequence>
<dbReference type="Proteomes" id="UP000054166">
    <property type="component" value="Unassembled WGS sequence"/>
</dbReference>
<dbReference type="InterPro" id="IPR036396">
    <property type="entry name" value="Cyt_P450_sf"/>
</dbReference>
<dbReference type="GO" id="GO:0016705">
    <property type="term" value="F:oxidoreductase activity, acting on paired donors, with incorporation or reduction of molecular oxygen"/>
    <property type="evidence" value="ECO:0007669"/>
    <property type="project" value="InterPro"/>
</dbReference>
<gene>
    <name evidence="1" type="ORF">PILCRDRAFT_14887</name>
</gene>
<dbReference type="EMBL" id="KN833071">
    <property type="protein sequence ID" value="KIM73903.1"/>
    <property type="molecule type" value="Genomic_DNA"/>
</dbReference>
<protein>
    <submittedName>
        <fullName evidence="1">Uncharacterized protein</fullName>
    </submittedName>
</protein>
<keyword evidence="2" id="KW-1185">Reference proteome</keyword>
<name>A0A0C3AJ71_PILCF</name>
<dbReference type="InParanoid" id="A0A0C3AJ71"/>
<evidence type="ECO:0000313" key="1">
    <source>
        <dbReference type="EMBL" id="KIM73903.1"/>
    </source>
</evidence>
<dbReference type="GO" id="GO:0004497">
    <property type="term" value="F:monooxygenase activity"/>
    <property type="evidence" value="ECO:0007669"/>
    <property type="project" value="InterPro"/>
</dbReference>
<dbReference type="GO" id="GO:0020037">
    <property type="term" value="F:heme binding"/>
    <property type="evidence" value="ECO:0007669"/>
    <property type="project" value="InterPro"/>
</dbReference>
<proteinExistence type="predicted"/>
<dbReference type="AlphaFoldDB" id="A0A0C3AJ71"/>
<reference evidence="1 2" key="1">
    <citation type="submission" date="2014-04" db="EMBL/GenBank/DDBJ databases">
        <authorList>
            <consortium name="DOE Joint Genome Institute"/>
            <person name="Kuo A."/>
            <person name="Tarkka M."/>
            <person name="Buscot F."/>
            <person name="Kohler A."/>
            <person name="Nagy L.G."/>
            <person name="Floudas D."/>
            <person name="Copeland A."/>
            <person name="Barry K.W."/>
            <person name="Cichocki N."/>
            <person name="Veneault-Fourrey C."/>
            <person name="LaButti K."/>
            <person name="Lindquist E.A."/>
            <person name="Lipzen A."/>
            <person name="Lundell T."/>
            <person name="Morin E."/>
            <person name="Murat C."/>
            <person name="Sun H."/>
            <person name="Tunlid A."/>
            <person name="Henrissat B."/>
            <person name="Grigoriev I.V."/>
            <person name="Hibbett D.S."/>
            <person name="Martin F."/>
            <person name="Nordberg H.P."/>
            <person name="Cantor M.N."/>
            <person name="Hua S.X."/>
        </authorList>
    </citation>
    <scope>NUCLEOTIDE SEQUENCE [LARGE SCALE GENOMIC DNA]</scope>
    <source>
        <strain evidence="1 2">F 1598</strain>
    </source>
</reference>
<evidence type="ECO:0000313" key="2">
    <source>
        <dbReference type="Proteomes" id="UP000054166"/>
    </source>
</evidence>
<dbReference type="GO" id="GO:0005506">
    <property type="term" value="F:iron ion binding"/>
    <property type="evidence" value="ECO:0007669"/>
    <property type="project" value="InterPro"/>
</dbReference>
<dbReference type="SUPFAM" id="SSF48264">
    <property type="entry name" value="Cytochrome P450"/>
    <property type="match status" value="1"/>
</dbReference>
<accession>A0A0C3AJ71</accession>
<reference evidence="2" key="2">
    <citation type="submission" date="2015-01" db="EMBL/GenBank/DDBJ databases">
        <title>Evolutionary Origins and Diversification of the Mycorrhizal Mutualists.</title>
        <authorList>
            <consortium name="DOE Joint Genome Institute"/>
            <consortium name="Mycorrhizal Genomics Consortium"/>
            <person name="Kohler A."/>
            <person name="Kuo A."/>
            <person name="Nagy L.G."/>
            <person name="Floudas D."/>
            <person name="Copeland A."/>
            <person name="Barry K.W."/>
            <person name="Cichocki N."/>
            <person name="Veneault-Fourrey C."/>
            <person name="LaButti K."/>
            <person name="Lindquist E.A."/>
            <person name="Lipzen A."/>
            <person name="Lundell T."/>
            <person name="Morin E."/>
            <person name="Murat C."/>
            <person name="Riley R."/>
            <person name="Ohm R."/>
            <person name="Sun H."/>
            <person name="Tunlid A."/>
            <person name="Henrissat B."/>
            <person name="Grigoriev I.V."/>
            <person name="Hibbett D.S."/>
            <person name="Martin F."/>
        </authorList>
    </citation>
    <scope>NUCLEOTIDE SEQUENCE [LARGE SCALE GENOMIC DNA]</scope>
    <source>
        <strain evidence="2">F 1598</strain>
    </source>
</reference>
<organism evidence="1 2">
    <name type="scientific">Piloderma croceum (strain F 1598)</name>
    <dbReference type="NCBI Taxonomy" id="765440"/>
    <lineage>
        <taxon>Eukaryota</taxon>
        <taxon>Fungi</taxon>
        <taxon>Dikarya</taxon>
        <taxon>Basidiomycota</taxon>
        <taxon>Agaricomycotina</taxon>
        <taxon>Agaricomycetes</taxon>
        <taxon>Agaricomycetidae</taxon>
        <taxon>Atheliales</taxon>
        <taxon>Atheliaceae</taxon>
        <taxon>Piloderma</taxon>
    </lineage>
</organism>